<sequence>MGDKAFRAYAHSEVKRLYSNHDAAAARFMARLRTSDEVAESVIGMANDRFGLAHDGVYKGWLSVTINRNCYNTVVHSTQDDAMMVIKAGKTEWGWSISHYSTPGIWRGAQLAAGAIQRRWRTRKARRVGRAELYAPGGRGALEAKRHFGAGHDW</sequence>
<proteinExistence type="predicted"/>
<evidence type="ECO:0000313" key="1">
    <source>
        <dbReference type="EMBL" id="QBK87034.1"/>
    </source>
</evidence>
<reference evidence="1" key="1">
    <citation type="journal article" date="2019" name="MBio">
        <title>Virus Genomes from Deep Sea Sediments Expand the Ocean Megavirome and Support Independent Origins of Viral Gigantism.</title>
        <authorList>
            <person name="Backstrom D."/>
            <person name="Yutin N."/>
            <person name="Jorgensen S.L."/>
            <person name="Dharamshi J."/>
            <person name="Homa F."/>
            <person name="Zaremba-Niedwiedzka K."/>
            <person name="Spang A."/>
            <person name="Wolf Y.I."/>
            <person name="Koonin E.V."/>
            <person name="Ettema T.J."/>
        </authorList>
    </citation>
    <scope>NUCLEOTIDE SEQUENCE</scope>
</reference>
<dbReference type="EMBL" id="MK500340">
    <property type="protein sequence ID" value="QBK87034.1"/>
    <property type="molecule type" value="Genomic_DNA"/>
</dbReference>
<name>A0A481YWT7_9VIRU</name>
<protein>
    <submittedName>
        <fullName evidence="1">Uncharacterized protein</fullName>
    </submittedName>
</protein>
<gene>
    <name evidence="1" type="ORF">LCMAC103_03780</name>
</gene>
<organism evidence="1">
    <name type="scientific">Marseillevirus LCMAC103</name>
    <dbReference type="NCBI Taxonomy" id="2506604"/>
    <lineage>
        <taxon>Viruses</taxon>
        <taxon>Varidnaviria</taxon>
        <taxon>Bamfordvirae</taxon>
        <taxon>Nucleocytoviricota</taxon>
        <taxon>Megaviricetes</taxon>
        <taxon>Pimascovirales</taxon>
        <taxon>Pimascovirales incertae sedis</taxon>
        <taxon>Marseilleviridae</taxon>
    </lineage>
</organism>
<accession>A0A481YWT7</accession>